<organism evidence="3">
    <name type="scientific">Menopon gallinae</name>
    <name type="common">poultry shaft louse</name>
    <dbReference type="NCBI Taxonomy" id="328185"/>
    <lineage>
        <taxon>Eukaryota</taxon>
        <taxon>Metazoa</taxon>
        <taxon>Ecdysozoa</taxon>
        <taxon>Arthropoda</taxon>
        <taxon>Hexapoda</taxon>
        <taxon>Insecta</taxon>
        <taxon>Pterygota</taxon>
        <taxon>Neoptera</taxon>
        <taxon>Paraneoptera</taxon>
        <taxon>Psocodea</taxon>
        <taxon>Troctomorpha</taxon>
        <taxon>Phthiraptera</taxon>
        <taxon>Amblycera</taxon>
        <taxon>Menoponidae</taxon>
        <taxon>Menopon</taxon>
    </lineage>
</organism>
<dbReference type="PANTHER" id="PTHR31996">
    <property type="entry name" value="COILED-COIL DOMAIN-CONTAINING PROTEIN 115"/>
    <property type="match status" value="1"/>
</dbReference>
<evidence type="ECO:0000256" key="1">
    <source>
        <dbReference type="ARBA" id="ARBA00093634"/>
    </source>
</evidence>
<dbReference type="GO" id="GO:0051082">
    <property type="term" value="F:unfolded protein binding"/>
    <property type="evidence" value="ECO:0007669"/>
    <property type="project" value="TreeGrafter"/>
</dbReference>
<dbReference type="InterPro" id="IPR040357">
    <property type="entry name" value="Vma22/CCDC115"/>
</dbReference>
<gene>
    <name evidence="3" type="ORF">PYX00_003644</name>
</gene>
<comment type="caution">
    <text evidence="3">The sequence shown here is derived from an EMBL/GenBank/DDBJ whole genome shotgun (WGS) entry which is preliminary data.</text>
</comment>
<evidence type="ECO:0000256" key="2">
    <source>
        <dbReference type="SAM" id="MobiDB-lite"/>
    </source>
</evidence>
<accession>A0AAW2I1E6</accession>
<name>A0AAW2I1E6_9NEOP</name>
<feature type="region of interest" description="Disordered" evidence="2">
    <location>
        <begin position="288"/>
        <end position="338"/>
    </location>
</feature>
<sequence>MARVYKSICAELDELTVKILCVCEKHVNYKLEVERLMNNGFINIAKSRYIMGTKCVSTLQFPSDNSRPMAPILVVNRTLNGDYWEYKPKRNKQTIIHSEESILKQKIKYDAVRPDVYKSLLEENAKSIRKRNDFYLVEDRGYKDLNDELQDNLSTDSSDISDFEVTYTDPIRMFGILVPLSLRVAQKNFQDVLDVITMCATTQSEIESLLKRYYHLKKVKKFIEDASKERQIDLTLEKHYWTPSESSTDLSAAIEGMFGSISGESILGEDQTQQMEESEFDKELYIDEGGEGEEIPDTNMYPGSTQSVESEVEDSFQEDSIVNTETDIISEKQYPNDE</sequence>
<reference evidence="3" key="1">
    <citation type="journal article" date="2024" name="Gigascience">
        <title>Chromosome-level genome of the poultry shaft louse Menopon gallinae provides insight into the host-switching and adaptive evolution of parasitic lice.</title>
        <authorList>
            <person name="Xu Y."/>
            <person name="Ma L."/>
            <person name="Liu S."/>
            <person name="Liang Y."/>
            <person name="Liu Q."/>
            <person name="He Z."/>
            <person name="Tian L."/>
            <person name="Duan Y."/>
            <person name="Cai W."/>
            <person name="Li H."/>
            <person name="Song F."/>
        </authorList>
    </citation>
    <scope>NUCLEOTIDE SEQUENCE</scope>
    <source>
        <strain evidence="3">Cailab_2023a</strain>
    </source>
</reference>
<feature type="compositionally biased region" description="Polar residues" evidence="2">
    <location>
        <begin position="318"/>
        <end position="327"/>
    </location>
</feature>
<dbReference type="PANTHER" id="PTHR31996:SF2">
    <property type="entry name" value="COILED-COIL DOMAIN-CONTAINING PROTEIN 115"/>
    <property type="match status" value="1"/>
</dbReference>
<evidence type="ECO:0000313" key="3">
    <source>
        <dbReference type="EMBL" id="KAL0275934.1"/>
    </source>
</evidence>
<dbReference type="AlphaFoldDB" id="A0AAW2I1E6"/>
<dbReference type="Pfam" id="PF21730">
    <property type="entry name" value="Vma22_CCDC115"/>
    <property type="match status" value="1"/>
</dbReference>
<dbReference type="GO" id="GO:0070072">
    <property type="term" value="P:vacuolar proton-transporting V-type ATPase complex assembly"/>
    <property type="evidence" value="ECO:0007669"/>
    <property type="project" value="InterPro"/>
</dbReference>
<dbReference type="EMBL" id="JARGDH010000002">
    <property type="protein sequence ID" value="KAL0275934.1"/>
    <property type="molecule type" value="Genomic_DNA"/>
</dbReference>
<proteinExistence type="predicted"/>
<protein>
    <recommendedName>
        <fullName evidence="1">Vacuolar ATPase assembly protein VMA22</fullName>
    </recommendedName>
</protein>